<comment type="caution">
    <text evidence="9">The sequence shown here is derived from an EMBL/GenBank/DDBJ whole genome shotgun (WGS) entry which is preliminary data.</text>
</comment>
<dbReference type="Pfam" id="PF00291">
    <property type="entry name" value="PALP"/>
    <property type="match status" value="1"/>
</dbReference>
<evidence type="ECO:0000256" key="7">
    <source>
        <dbReference type="ARBA" id="ARBA00049406"/>
    </source>
</evidence>
<dbReference type="PANTHER" id="PTHR48078:SF16">
    <property type="entry name" value="SERINE DEHYDRATASE-LIKE"/>
    <property type="match status" value="1"/>
</dbReference>
<protein>
    <recommendedName>
        <fullName evidence="2">L-serine ammonia-lyase</fullName>
        <ecNumber evidence="2">4.3.1.17</ecNumber>
    </recommendedName>
    <alternativeName>
        <fullName evidence="5">L-serine deaminase</fullName>
    </alternativeName>
    <alternativeName>
        <fullName evidence="6">L-threonine dehydratase</fullName>
    </alternativeName>
</protein>
<dbReference type="EMBL" id="JAHFZB010000022">
    <property type="protein sequence ID" value="KAK6476608.1"/>
    <property type="molecule type" value="Genomic_DNA"/>
</dbReference>
<comment type="catalytic activity">
    <reaction evidence="7">
        <text>L-serine = pyruvate + NH4(+)</text>
        <dbReference type="Rhea" id="RHEA:19169"/>
        <dbReference type="ChEBI" id="CHEBI:15361"/>
        <dbReference type="ChEBI" id="CHEBI:28938"/>
        <dbReference type="ChEBI" id="CHEBI:33384"/>
        <dbReference type="EC" id="4.3.1.17"/>
    </reaction>
</comment>
<evidence type="ECO:0000256" key="4">
    <source>
        <dbReference type="ARBA" id="ARBA00023239"/>
    </source>
</evidence>
<sequence length="403" mass="43282">MCIPLYYQKSRFYFGPALPKAGSRLVQCLPGEAVDSVLGKPAQTRRIHTAFLQRGARVLRRKRELRRNTSSRKRHLHRPVTMAASTQAFHVPTPLLESLELSKLAGTTVYLKMDNAQPSGSFKIRGIGHLCQKVARTGCKGFVCSSGGNAGLAAAFVAKKLGVPATIIVPDSSSDLVIHKLRDHGATVQVFGKVWDDANEEAHRLADSEGLQYVPPFDHPLIWEGHASIVKELKAYLPTKPGAIVVAVGGGGLLCGVVEGLKEVGWEDVPIVAMETKGADCLNAAMKVGKLVTLPDITSAAKCLGAKTVCTQAFEYAQQGSIISEVISDLQALQAVERFLDEERILVELACGAALSAVYSGVTRRLQEEGRLPTPLGPLVVIVCGGSSISLAQLQEYQRQIQG</sequence>
<evidence type="ECO:0000256" key="6">
    <source>
        <dbReference type="ARBA" id="ARBA00042605"/>
    </source>
</evidence>
<dbReference type="InterPro" id="IPR050147">
    <property type="entry name" value="Ser/Thr_Dehydratase"/>
</dbReference>
<dbReference type="PANTHER" id="PTHR48078">
    <property type="entry name" value="THREONINE DEHYDRATASE, MITOCHONDRIAL-RELATED"/>
    <property type="match status" value="1"/>
</dbReference>
<keyword evidence="4" id="KW-0456">Lyase</keyword>
<dbReference type="InterPro" id="IPR001926">
    <property type="entry name" value="TrpB-like_PALP"/>
</dbReference>
<evidence type="ECO:0000313" key="9">
    <source>
        <dbReference type="EMBL" id="KAK6476608.1"/>
    </source>
</evidence>
<feature type="domain" description="Tryptophan synthase beta chain-like PALP" evidence="8">
    <location>
        <begin position="91"/>
        <end position="385"/>
    </location>
</feature>
<dbReference type="Gene3D" id="3.40.50.1100">
    <property type="match status" value="2"/>
</dbReference>
<reference evidence="9 10" key="1">
    <citation type="submission" date="2021-05" db="EMBL/GenBank/DDBJ databases">
        <authorList>
            <person name="Zahm M."/>
            <person name="Klopp C."/>
            <person name="Cabau C."/>
            <person name="Kuhl H."/>
            <person name="Suciu R."/>
            <person name="Ciorpac M."/>
            <person name="Holostenco D."/>
            <person name="Gessner J."/>
            <person name="Wuertz S."/>
            <person name="Hohne C."/>
            <person name="Stock M."/>
            <person name="Gislard M."/>
            <person name="Lluch J."/>
            <person name="Milhes M."/>
            <person name="Lampietro C."/>
            <person name="Lopez Roques C."/>
            <person name="Donnadieu C."/>
            <person name="Du K."/>
            <person name="Schartl M."/>
            <person name="Guiguen Y."/>
        </authorList>
    </citation>
    <scope>NUCLEOTIDE SEQUENCE [LARGE SCALE GENOMIC DNA]</scope>
    <source>
        <strain evidence="9">Hh-F2</strain>
        <tissue evidence="9">Blood</tissue>
    </source>
</reference>
<evidence type="ECO:0000256" key="5">
    <source>
        <dbReference type="ARBA" id="ARBA00041766"/>
    </source>
</evidence>
<proteinExistence type="predicted"/>
<accession>A0ABR0YVV0</accession>
<dbReference type="PROSITE" id="PS00165">
    <property type="entry name" value="DEHYDRATASE_SER_THR"/>
    <property type="match status" value="1"/>
</dbReference>
<dbReference type="CDD" id="cd06448">
    <property type="entry name" value="L-Ser-dehyd"/>
    <property type="match status" value="1"/>
</dbReference>
<evidence type="ECO:0000256" key="1">
    <source>
        <dbReference type="ARBA" id="ARBA00001933"/>
    </source>
</evidence>
<name>A0ABR0YVV0_HUSHU</name>
<dbReference type="InterPro" id="IPR000634">
    <property type="entry name" value="Ser/Thr_deHydtase_PyrdxlP-BS"/>
</dbReference>
<dbReference type="Proteomes" id="UP001369086">
    <property type="component" value="Unassembled WGS sequence"/>
</dbReference>
<evidence type="ECO:0000256" key="3">
    <source>
        <dbReference type="ARBA" id="ARBA00022898"/>
    </source>
</evidence>
<organism evidence="9 10">
    <name type="scientific">Huso huso</name>
    <name type="common">Beluga</name>
    <name type="synonym">Acipenser huso</name>
    <dbReference type="NCBI Taxonomy" id="61971"/>
    <lineage>
        <taxon>Eukaryota</taxon>
        <taxon>Metazoa</taxon>
        <taxon>Chordata</taxon>
        <taxon>Craniata</taxon>
        <taxon>Vertebrata</taxon>
        <taxon>Euteleostomi</taxon>
        <taxon>Actinopterygii</taxon>
        <taxon>Chondrostei</taxon>
        <taxon>Acipenseriformes</taxon>
        <taxon>Acipenseridae</taxon>
        <taxon>Huso</taxon>
    </lineage>
</organism>
<keyword evidence="3" id="KW-0663">Pyridoxal phosphate</keyword>
<evidence type="ECO:0000259" key="8">
    <source>
        <dbReference type="Pfam" id="PF00291"/>
    </source>
</evidence>
<dbReference type="InterPro" id="IPR036052">
    <property type="entry name" value="TrpB-like_PALP_sf"/>
</dbReference>
<comment type="cofactor">
    <cofactor evidence="1">
        <name>pyridoxal 5'-phosphate</name>
        <dbReference type="ChEBI" id="CHEBI:597326"/>
    </cofactor>
</comment>
<evidence type="ECO:0000256" key="2">
    <source>
        <dbReference type="ARBA" id="ARBA00012093"/>
    </source>
</evidence>
<evidence type="ECO:0000313" key="10">
    <source>
        <dbReference type="Proteomes" id="UP001369086"/>
    </source>
</evidence>
<keyword evidence="10" id="KW-1185">Reference proteome</keyword>
<dbReference type="EC" id="4.3.1.17" evidence="2"/>
<dbReference type="SUPFAM" id="SSF53686">
    <property type="entry name" value="Tryptophan synthase beta subunit-like PLP-dependent enzymes"/>
    <property type="match status" value="1"/>
</dbReference>
<gene>
    <name evidence="9" type="ORF">HHUSO_G23053</name>
</gene>